<keyword evidence="4 6" id="KW-0067">ATP-binding</keyword>
<dbReference type="InterPro" id="IPR027417">
    <property type="entry name" value="P-loop_NTPase"/>
</dbReference>
<accession>A0ABD3MYG5</accession>
<dbReference type="PRINTS" id="PR00380">
    <property type="entry name" value="KINESINHEAVY"/>
</dbReference>
<evidence type="ECO:0000256" key="2">
    <source>
        <dbReference type="ARBA" id="ARBA00022490"/>
    </source>
</evidence>
<dbReference type="GO" id="GO:0005524">
    <property type="term" value="F:ATP binding"/>
    <property type="evidence" value="ECO:0007669"/>
    <property type="project" value="UniProtKB-UniRule"/>
</dbReference>
<evidence type="ECO:0000256" key="1">
    <source>
        <dbReference type="ARBA" id="ARBA00004496"/>
    </source>
</evidence>
<keyword evidence="2" id="KW-0963">Cytoplasm</keyword>
<feature type="domain" description="Kinesin motor" evidence="7">
    <location>
        <begin position="9"/>
        <end position="355"/>
    </location>
</feature>
<feature type="binding site" evidence="6">
    <location>
        <begin position="87"/>
        <end position="94"/>
    </location>
    <ligand>
        <name>ATP</name>
        <dbReference type="ChEBI" id="CHEBI:30616"/>
    </ligand>
</feature>
<dbReference type="GO" id="GO:0005737">
    <property type="term" value="C:cytoplasm"/>
    <property type="evidence" value="ECO:0007669"/>
    <property type="project" value="UniProtKB-SubCell"/>
</dbReference>
<dbReference type="InterPro" id="IPR036961">
    <property type="entry name" value="Kinesin_motor_dom_sf"/>
</dbReference>
<keyword evidence="3 6" id="KW-0547">Nucleotide-binding</keyword>
<evidence type="ECO:0000256" key="5">
    <source>
        <dbReference type="ARBA" id="ARBA00023054"/>
    </source>
</evidence>
<dbReference type="SUPFAM" id="SSF52540">
    <property type="entry name" value="P-loop containing nucleoside triphosphate hydrolases"/>
    <property type="match status" value="1"/>
</dbReference>
<organism evidence="8 9">
    <name type="scientific">Cyclotella atomus</name>
    <dbReference type="NCBI Taxonomy" id="382360"/>
    <lineage>
        <taxon>Eukaryota</taxon>
        <taxon>Sar</taxon>
        <taxon>Stramenopiles</taxon>
        <taxon>Ochrophyta</taxon>
        <taxon>Bacillariophyta</taxon>
        <taxon>Coscinodiscophyceae</taxon>
        <taxon>Thalassiosirophycidae</taxon>
        <taxon>Stephanodiscales</taxon>
        <taxon>Stephanodiscaceae</taxon>
        <taxon>Cyclotella</taxon>
    </lineage>
</organism>
<dbReference type="GO" id="GO:0003774">
    <property type="term" value="F:cytoskeletal motor activity"/>
    <property type="evidence" value="ECO:0007669"/>
    <property type="project" value="UniProtKB-UniRule"/>
</dbReference>
<evidence type="ECO:0000256" key="4">
    <source>
        <dbReference type="ARBA" id="ARBA00022840"/>
    </source>
</evidence>
<reference evidence="8 9" key="1">
    <citation type="submission" date="2024-10" db="EMBL/GenBank/DDBJ databases">
        <title>Updated reference genomes for cyclostephanoid diatoms.</title>
        <authorList>
            <person name="Roberts W.R."/>
            <person name="Alverson A.J."/>
        </authorList>
    </citation>
    <scope>NUCLEOTIDE SEQUENCE [LARGE SCALE GENOMIC DNA]</scope>
    <source>
        <strain evidence="8 9">AJA010-31</strain>
    </source>
</reference>
<evidence type="ECO:0000313" key="8">
    <source>
        <dbReference type="EMBL" id="KAL3768868.1"/>
    </source>
</evidence>
<name>A0ABD3MYG5_9STRA</name>
<dbReference type="InterPro" id="IPR001752">
    <property type="entry name" value="Kinesin_motor_dom"/>
</dbReference>
<dbReference type="SMART" id="SM00129">
    <property type="entry name" value="KISc"/>
    <property type="match status" value="1"/>
</dbReference>
<dbReference type="PROSITE" id="PS50067">
    <property type="entry name" value="KINESIN_MOTOR_2"/>
    <property type="match status" value="1"/>
</dbReference>
<dbReference type="InterPro" id="IPR027640">
    <property type="entry name" value="Kinesin-like_fam"/>
</dbReference>
<dbReference type="PANTHER" id="PTHR47969">
    <property type="entry name" value="CHROMOSOME-ASSOCIATED KINESIN KIF4A-RELATED"/>
    <property type="match status" value="1"/>
</dbReference>
<sequence>MAAAPSSSQVRVGVRIRPITCKESSEGGKQVVEANSFDRTVSLSKRKFTYDSVFDSNVSNEDLYSSVAPPLLDAFLNGYNATILAYGQTGSGKTYTMGSEAGSSNDTLGLIPRFLDAMFASLFDQKNKSVQSVLKSPSKSDSADANPQSPSLVGFKVSASFLEVYGEDIFDLLDDNDDRESLKLREKEDGEVFVVGLRKTPVVNAAAAMEVLNTGTMNRTTAATLMNHTSSRSHAVFTIHLQQTTRTAEGVDITTSSNMTFVDLAGSERMKKTGAEGERMKEGIKINEGLLALGNVINALADETRLNSGEKVYVPYRASKLTRLLQDAFGGNSQTHFLACVSPSDTNASETISTL</sequence>
<proteinExistence type="inferred from homology"/>
<keyword evidence="5" id="KW-0175">Coiled coil</keyword>
<evidence type="ECO:0000313" key="9">
    <source>
        <dbReference type="Proteomes" id="UP001530400"/>
    </source>
</evidence>
<dbReference type="EMBL" id="JALLPJ020001341">
    <property type="protein sequence ID" value="KAL3768868.1"/>
    <property type="molecule type" value="Genomic_DNA"/>
</dbReference>
<comment type="subcellular location">
    <subcellularLocation>
        <location evidence="1">Cytoplasm</location>
    </subcellularLocation>
</comment>
<comment type="caution">
    <text evidence="8">The sequence shown here is derived from an EMBL/GenBank/DDBJ whole genome shotgun (WGS) entry which is preliminary data.</text>
</comment>
<evidence type="ECO:0000256" key="6">
    <source>
        <dbReference type="PROSITE-ProRule" id="PRU00283"/>
    </source>
</evidence>
<keyword evidence="9" id="KW-1185">Reference proteome</keyword>
<dbReference type="PANTHER" id="PTHR47969:SF15">
    <property type="entry name" value="CHROMOSOME-ASSOCIATED KINESIN KIF4A-RELATED"/>
    <property type="match status" value="1"/>
</dbReference>
<dbReference type="Gene3D" id="3.40.850.10">
    <property type="entry name" value="Kinesin motor domain"/>
    <property type="match status" value="1"/>
</dbReference>
<evidence type="ECO:0000256" key="3">
    <source>
        <dbReference type="ARBA" id="ARBA00022741"/>
    </source>
</evidence>
<dbReference type="AlphaFoldDB" id="A0ABD3MYG5"/>
<dbReference type="Pfam" id="PF00225">
    <property type="entry name" value="Kinesin"/>
    <property type="match status" value="1"/>
</dbReference>
<evidence type="ECO:0000259" key="7">
    <source>
        <dbReference type="PROSITE" id="PS50067"/>
    </source>
</evidence>
<gene>
    <name evidence="8" type="ORF">ACHAWO_013154</name>
</gene>
<comment type="similarity">
    <text evidence="6">Belongs to the TRAFAC class myosin-kinesin ATPase superfamily. Kinesin family.</text>
</comment>
<dbReference type="Proteomes" id="UP001530400">
    <property type="component" value="Unassembled WGS sequence"/>
</dbReference>
<protein>
    <recommendedName>
        <fullName evidence="7">Kinesin motor domain-containing protein</fullName>
    </recommendedName>
</protein>
<keyword evidence="6" id="KW-0505">Motor protein</keyword>